<dbReference type="BioCyc" id="CNIT1237085:G1324-2494-MONOMER"/>
<sequence length="353" mass="39099">MESYHLANLVESNVDLIDSNLEILAEAPSILNNDLEAAKIVINNRQAATSEITDRYVWLDREGKTVWSSGFVSEEEYDQYRGTDVSFRPYFTFPRDTGLPYYSATIESPDGVPRLFLAHPVLRSEAFEGVVFSAITLQNLGKILESSTSPELDSILILADTNGLIAYSSNSASTGSIIDIGAISPSSSSFDDGNRQLFDRMLQESHEDRRGSYDFVDFEGMSTTVAYAPVEARGERFLTLYVVVPHQVLAQISPLLQQHNYFVSAIILAIGSAAVGIAIVILSLNDLCRSQTEELTHANESLVKANEKLGTHDKMQREFINIAAHELRTPIQPRWPSLNCWATSLQTARTGSR</sequence>
<keyword evidence="1" id="KW-0812">Transmembrane</keyword>
<evidence type="ECO:0000256" key="1">
    <source>
        <dbReference type="SAM" id="Phobius"/>
    </source>
</evidence>
<dbReference type="GO" id="GO:0000155">
    <property type="term" value="F:phosphorelay sensor kinase activity"/>
    <property type="evidence" value="ECO:0007669"/>
    <property type="project" value="InterPro"/>
</dbReference>
<keyword evidence="1" id="KW-0472">Membrane</keyword>
<dbReference type="AlphaFoldDB" id="K0IJN0"/>
<dbReference type="Gene3D" id="1.10.287.130">
    <property type="match status" value="1"/>
</dbReference>
<accession>K0IJN0</accession>
<dbReference type="EMBL" id="CP002408">
    <property type="protein sequence ID" value="AFU59418.1"/>
    <property type="molecule type" value="Genomic_DNA"/>
</dbReference>
<evidence type="ECO:0000313" key="3">
    <source>
        <dbReference type="Proteomes" id="UP000008037"/>
    </source>
</evidence>
<dbReference type="STRING" id="1237085.Ngar_c24960"/>
<dbReference type="SUPFAM" id="SSF47384">
    <property type="entry name" value="Homodimeric domain of signal transducing histidine kinase"/>
    <property type="match status" value="1"/>
</dbReference>
<name>K0IJN0_NITGG</name>
<dbReference type="GeneID" id="13794513"/>
<dbReference type="CDD" id="cd12914">
    <property type="entry name" value="PDC1_DGC_like"/>
    <property type="match status" value="1"/>
</dbReference>
<keyword evidence="1" id="KW-1133">Transmembrane helix</keyword>
<gene>
    <name evidence="2" type="ordered locus">Ngar_c24960</name>
</gene>
<evidence type="ECO:0000313" key="2">
    <source>
        <dbReference type="EMBL" id="AFU59418.1"/>
    </source>
</evidence>
<dbReference type="Proteomes" id="UP000008037">
    <property type="component" value="Chromosome"/>
</dbReference>
<dbReference type="KEGG" id="nga:Ngar_c24960"/>
<dbReference type="Gene3D" id="3.30.450.20">
    <property type="entry name" value="PAS domain"/>
    <property type="match status" value="1"/>
</dbReference>
<organism evidence="2 3">
    <name type="scientific">Nitrososphaera gargensis (strain Ga9.2)</name>
    <dbReference type="NCBI Taxonomy" id="1237085"/>
    <lineage>
        <taxon>Archaea</taxon>
        <taxon>Nitrososphaerota</taxon>
        <taxon>Nitrososphaeria</taxon>
        <taxon>Nitrososphaerales</taxon>
        <taxon>Nitrososphaeraceae</taxon>
        <taxon>Nitrososphaera</taxon>
    </lineage>
</organism>
<keyword evidence="3" id="KW-1185">Reference proteome</keyword>
<dbReference type="RefSeq" id="WP_015019953.1">
    <property type="nucleotide sequence ID" value="NC_018719.1"/>
</dbReference>
<feature type="transmembrane region" description="Helical" evidence="1">
    <location>
        <begin position="261"/>
        <end position="284"/>
    </location>
</feature>
<proteinExistence type="predicted"/>
<protein>
    <submittedName>
        <fullName evidence="2">Uncharacterized protein</fullName>
    </submittedName>
</protein>
<dbReference type="InterPro" id="IPR036097">
    <property type="entry name" value="HisK_dim/P_sf"/>
</dbReference>
<dbReference type="InParanoid" id="K0IJN0"/>
<reference evidence="2 3" key="1">
    <citation type="journal article" date="2012" name="Environ. Microbiol.">
        <title>The genome of the ammonia-oxidizing Candidatus Nitrososphaera gargensis: insights into metabolic versatility and environmental adaptations.</title>
        <authorList>
            <person name="Spang A."/>
            <person name="Poehlein A."/>
            <person name="Offre P."/>
            <person name="Zumbragel S."/>
            <person name="Haider S."/>
            <person name="Rychlik N."/>
            <person name="Nowka B."/>
            <person name="Schmeisser C."/>
            <person name="Lebedeva E.V."/>
            <person name="Rattei T."/>
            <person name="Bohm C."/>
            <person name="Schmid M."/>
            <person name="Galushko A."/>
            <person name="Hatzenpichler R."/>
            <person name="Weinmaier T."/>
            <person name="Daniel R."/>
            <person name="Schleper C."/>
            <person name="Spieck E."/>
            <person name="Streit W."/>
            <person name="Wagner M."/>
        </authorList>
    </citation>
    <scope>NUCLEOTIDE SEQUENCE [LARGE SCALE GENOMIC DNA]</scope>
    <source>
        <strain evidence="3">Ga9.2</strain>
    </source>
</reference>
<dbReference type="HOGENOM" id="CLU_784405_0_0_2"/>